<evidence type="ECO:0000259" key="9">
    <source>
        <dbReference type="PROSITE" id="PS50089"/>
    </source>
</evidence>
<evidence type="ECO:0000256" key="5">
    <source>
        <dbReference type="ARBA" id="ARBA00022771"/>
    </source>
</evidence>
<dbReference type="Pfam" id="PF13639">
    <property type="entry name" value="zf-RING_2"/>
    <property type="match status" value="1"/>
</dbReference>
<keyword evidence="5 8" id="KW-0863">Zinc-finger</keyword>
<dbReference type="SMART" id="SM00184">
    <property type="entry name" value="RING"/>
    <property type="match status" value="1"/>
</dbReference>
<accession>A0A8X8W3L7</accession>
<evidence type="ECO:0000256" key="2">
    <source>
        <dbReference type="ARBA" id="ARBA00012483"/>
    </source>
</evidence>
<dbReference type="GO" id="GO:0008270">
    <property type="term" value="F:zinc ion binding"/>
    <property type="evidence" value="ECO:0007669"/>
    <property type="project" value="UniProtKB-KW"/>
</dbReference>
<comment type="catalytic activity">
    <reaction evidence="1">
        <text>S-ubiquitinyl-[E2 ubiquitin-conjugating enzyme]-L-cysteine + [acceptor protein]-L-lysine = [E2 ubiquitin-conjugating enzyme]-L-cysteine + N(6)-ubiquitinyl-[acceptor protein]-L-lysine.</text>
        <dbReference type="EC" id="2.3.2.27"/>
    </reaction>
</comment>
<evidence type="ECO:0000313" key="11">
    <source>
        <dbReference type="Proteomes" id="UP000298416"/>
    </source>
</evidence>
<dbReference type="PROSITE" id="PS50089">
    <property type="entry name" value="ZF_RING_2"/>
    <property type="match status" value="1"/>
</dbReference>
<organism evidence="10">
    <name type="scientific">Salvia splendens</name>
    <name type="common">Scarlet sage</name>
    <dbReference type="NCBI Taxonomy" id="180675"/>
    <lineage>
        <taxon>Eukaryota</taxon>
        <taxon>Viridiplantae</taxon>
        <taxon>Streptophyta</taxon>
        <taxon>Embryophyta</taxon>
        <taxon>Tracheophyta</taxon>
        <taxon>Spermatophyta</taxon>
        <taxon>Magnoliopsida</taxon>
        <taxon>eudicotyledons</taxon>
        <taxon>Gunneridae</taxon>
        <taxon>Pentapetalae</taxon>
        <taxon>asterids</taxon>
        <taxon>lamiids</taxon>
        <taxon>Lamiales</taxon>
        <taxon>Lamiaceae</taxon>
        <taxon>Nepetoideae</taxon>
        <taxon>Mentheae</taxon>
        <taxon>Salviinae</taxon>
        <taxon>Salvia</taxon>
        <taxon>Salvia subgen. Calosphace</taxon>
        <taxon>core Calosphace</taxon>
    </lineage>
</organism>
<keyword evidence="3" id="KW-0808">Transferase</keyword>
<evidence type="ECO:0000256" key="6">
    <source>
        <dbReference type="ARBA" id="ARBA00022786"/>
    </source>
</evidence>
<gene>
    <name evidence="10" type="ORF">SASPL_152645</name>
</gene>
<reference evidence="10" key="2">
    <citation type="submission" date="2020-08" db="EMBL/GenBank/DDBJ databases">
        <title>Plant Genome Project.</title>
        <authorList>
            <person name="Zhang R.-G."/>
        </authorList>
    </citation>
    <scope>NUCLEOTIDE SEQUENCE</scope>
    <source>
        <strain evidence="10">Huo1</strain>
        <tissue evidence="10">Leaf</tissue>
    </source>
</reference>
<dbReference type="Gene3D" id="3.30.40.10">
    <property type="entry name" value="Zinc/RING finger domain, C3HC4 (zinc finger)"/>
    <property type="match status" value="1"/>
</dbReference>
<feature type="domain" description="RING-type" evidence="9">
    <location>
        <begin position="135"/>
        <end position="176"/>
    </location>
</feature>
<comment type="caution">
    <text evidence="10">The sequence shown here is derived from an EMBL/GenBank/DDBJ whole genome shotgun (WGS) entry which is preliminary data.</text>
</comment>
<evidence type="ECO:0000256" key="8">
    <source>
        <dbReference type="PROSITE-ProRule" id="PRU00175"/>
    </source>
</evidence>
<sequence>MERILGQPDIDEDDGEKSNVVDELELDMIMNVINRKLVPELGRILGRQWTKNDHLRTMKRETRVADAVNLEIAHLGATGAVAEELAQVLPDYIRMLRHAWWVFNERHSEPLNDYVLSLFEKRRYIDDKDDGEEECCICLEHLRRGLVAALSCGHEFHGFCVGRWLCCGKNFCPLCKARAIVYRV</sequence>
<keyword evidence="11" id="KW-1185">Reference proteome</keyword>
<evidence type="ECO:0000256" key="1">
    <source>
        <dbReference type="ARBA" id="ARBA00000900"/>
    </source>
</evidence>
<dbReference type="PANTHER" id="PTHR22937:SF224">
    <property type="entry name" value="E3 UBIQUITIN-PROTEIN LIGASE MBR1-RELATED"/>
    <property type="match status" value="1"/>
</dbReference>
<dbReference type="GO" id="GO:0061630">
    <property type="term" value="F:ubiquitin protein ligase activity"/>
    <property type="evidence" value="ECO:0007669"/>
    <property type="project" value="UniProtKB-EC"/>
</dbReference>
<keyword evidence="7" id="KW-0862">Zinc</keyword>
<reference evidence="10" key="1">
    <citation type="submission" date="2018-01" db="EMBL/GenBank/DDBJ databases">
        <authorList>
            <person name="Mao J.F."/>
        </authorList>
    </citation>
    <scope>NUCLEOTIDE SEQUENCE</scope>
    <source>
        <strain evidence="10">Huo1</strain>
        <tissue evidence="10">Leaf</tissue>
    </source>
</reference>
<evidence type="ECO:0000256" key="7">
    <source>
        <dbReference type="ARBA" id="ARBA00022833"/>
    </source>
</evidence>
<evidence type="ECO:0000256" key="4">
    <source>
        <dbReference type="ARBA" id="ARBA00022723"/>
    </source>
</evidence>
<keyword evidence="6" id="KW-0833">Ubl conjugation pathway</keyword>
<dbReference type="EC" id="2.3.2.27" evidence="2"/>
<dbReference type="SUPFAM" id="SSF57850">
    <property type="entry name" value="RING/U-box"/>
    <property type="match status" value="1"/>
</dbReference>
<dbReference type="InterPro" id="IPR013083">
    <property type="entry name" value="Znf_RING/FYVE/PHD"/>
</dbReference>
<proteinExistence type="predicted"/>
<dbReference type="InterPro" id="IPR045191">
    <property type="entry name" value="MBR1/2-like"/>
</dbReference>
<dbReference type="Proteomes" id="UP000298416">
    <property type="component" value="Unassembled WGS sequence"/>
</dbReference>
<dbReference type="AlphaFoldDB" id="A0A8X8W3L7"/>
<protein>
    <recommendedName>
        <fullName evidence="2">RING-type E3 ubiquitin transferase</fullName>
        <ecNumber evidence="2">2.3.2.27</ecNumber>
    </recommendedName>
</protein>
<evidence type="ECO:0000256" key="3">
    <source>
        <dbReference type="ARBA" id="ARBA00022679"/>
    </source>
</evidence>
<evidence type="ECO:0000313" key="10">
    <source>
        <dbReference type="EMBL" id="KAG6387455.1"/>
    </source>
</evidence>
<name>A0A8X8W3L7_SALSN</name>
<dbReference type="EMBL" id="PNBA02000021">
    <property type="protein sequence ID" value="KAG6387455.1"/>
    <property type="molecule type" value="Genomic_DNA"/>
</dbReference>
<keyword evidence="4" id="KW-0479">Metal-binding</keyword>
<dbReference type="InterPro" id="IPR001841">
    <property type="entry name" value="Znf_RING"/>
</dbReference>
<dbReference type="PANTHER" id="PTHR22937">
    <property type="entry name" value="E3 UBIQUITIN-PROTEIN LIGASE RNF165"/>
    <property type="match status" value="1"/>
</dbReference>